<evidence type="ECO:0000256" key="5">
    <source>
        <dbReference type="ARBA" id="ARBA00023136"/>
    </source>
</evidence>
<keyword evidence="5 6" id="KW-0472">Membrane</keyword>
<dbReference type="SUPFAM" id="SSF103473">
    <property type="entry name" value="MFS general substrate transporter"/>
    <property type="match status" value="1"/>
</dbReference>
<dbReference type="InterPro" id="IPR052714">
    <property type="entry name" value="MFS_Exporter"/>
</dbReference>
<feature type="transmembrane region" description="Helical" evidence="6">
    <location>
        <begin position="86"/>
        <end position="112"/>
    </location>
</feature>
<evidence type="ECO:0000256" key="3">
    <source>
        <dbReference type="ARBA" id="ARBA00022692"/>
    </source>
</evidence>
<feature type="transmembrane region" description="Helical" evidence="6">
    <location>
        <begin position="148"/>
        <end position="169"/>
    </location>
</feature>
<feature type="transmembrane region" description="Helical" evidence="6">
    <location>
        <begin position="280"/>
        <end position="298"/>
    </location>
</feature>
<dbReference type="CDD" id="cd17489">
    <property type="entry name" value="MFS_YfcJ_like"/>
    <property type="match status" value="1"/>
</dbReference>
<feature type="transmembrane region" description="Helical" evidence="6">
    <location>
        <begin position="21"/>
        <end position="43"/>
    </location>
</feature>
<keyword evidence="2" id="KW-0813">Transport</keyword>
<keyword evidence="9" id="KW-1185">Reference proteome</keyword>
<sequence>MKETLVDERVRGADKIWTRDFIMICLANLCIFMGFQMTMPTLPLFVEQLGGDDRLVGAVLGIFTFSALLVRPIAGRLLETKGRRIVFLVGLAIFALSVGSFGFMGSIGLLFMMRIIQGVGWGFSSTASGTIASDIIPAKRRGEAMGYYGLSGNLALAFGPSLGLFLAAVLPFQELFLICSVLGLLAIVTASLIRYQKVERDPSTAAVAKRFDVYEKSAIHPSLLIFFISVTFGGIATFLPLYTAEKGVDGIQWYFLVYAMALMVTRLFSGRLYDRRGHRAIFIPSTVLIMAGMLLLAWMPGEAVLYLAAVLYGFGFGSVQPALQAWSIEKTPPNRKAMANATYFSFFDLGVGMGAILFGQIGYLFGYRSIYITAAFSIFISMIVYLLIIKSENKLSSL</sequence>
<reference evidence="8 9" key="1">
    <citation type="submission" date="2015-11" db="EMBL/GenBank/DDBJ databases">
        <title>Genome Sequence of Bacillus simplex strain VanAntwerpen2.</title>
        <authorList>
            <person name="Couger M.B."/>
        </authorList>
    </citation>
    <scope>NUCLEOTIDE SEQUENCE [LARGE SCALE GENOMIC DNA]</scope>
    <source>
        <strain evidence="8 9">VanAntwerpen02</strain>
    </source>
</reference>
<feature type="transmembrane region" description="Helical" evidence="6">
    <location>
        <begin position="218"/>
        <end position="239"/>
    </location>
</feature>
<dbReference type="Gene3D" id="1.20.1250.20">
    <property type="entry name" value="MFS general substrate transporter like domains"/>
    <property type="match status" value="1"/>
</dbReference>
<feature type="domain" description="Major facilitator superfamily (MFS) profile" evidence="7">
    <location>
        <begin position="20"/>
        <end position="392"/>
    </location>
</feature>
<organism evidence="8 9">
    <name type="scientific">Peribacillus simplex</name>
    <dbReference type="NCBI Taxonomy" id="1478"/>
    <lineage>
        <taxon>Bacteria</taxon>
        <taxon>Bacillati</taxon>
        <taxon>Bacillota</taxon>
        <taxon>Bacilli</taxon>
        <taxon>Bacillales</taxon>
        <taxon>Bacillaceae</taxon>
        <taxon>Peribacillus</taxon>
    </lineage>
</organism>
<feature type="transmembrane region" description="Helical" evidence="6">
    <location>
        <begin position="251"/>
        <end position="268"/>
    </location>
</feature>
<dbReference type="EMBL" id="LNNH01000039">
    <property type="protein sequence ID" value="KWW15444.1"/>
    <property type="molecule type" value="Genomic_DNA"/>
</dbReference>
<dbReference type="PANTHER" id="PTHR23531">
    <property type="entry name" value="QUINOLENE RESISTANCE PROTEIN NORA"/>
    <property type="match status" value="1"/>
</dbReference>
<dbReference type="PROSITE" id="PS50850">
    <property type="entry name" value="MFS"/>
    <property type="match status" value="1"/>
</dbReference>
<dbReference type="InterPro" id="IPR011701">
    <property type="entry name" value="MFS"/>
</dbReference>
<evidence type="ECO:0000313" key="8">
    <source>
        <dbReference type="EMBL" id="KWW15444.1"/>
    </source>
</evidence>
<evidence type="ECO:0000313" key="9">
    <source>
        <dbReference type="Proteomes" id="UP000064189"/>
    </source>
</evidence>
<evidence type="ECO:0000256" key="4">
    <source>
        <dbReference type="ARBA" id="ARBA00022989"/>
    </source>
</evidence>
<feature type="transmembrane region" description="Helical" evidence="6">
    <location>
        <begin position="175"/>
        <end position="193"/>
    </location>
</feature>
<feature type="transmembrane region" description="Helical" evidence="6">
    <location>
        <begin position="369"/>
        <end position="388"/>
    </location>
</feature>
<accession>A0A109MUE8</accession>
<dbReference type="InterPro" id="IPR020846">
    <property type="entry name" value="MFS_dom"/>
</dbReference>
<dbReference type="RefSeq" id="WP_061143532.1">
    <property type="nucleotide sequence ID" value="NZ_LNNH01000039.1"/>
</dbReference>
<comment type="subcellular location">
    <subcellularLocation>
        <location evidence="1">Cell membrane</location>
        <topology evidence="1">Multi-pass membrane protein</topology>
    </subcellularLocation>
</comment>
<name>A0A109MUE8_9BACI</name>
<evidence type="ECO:0000256" key="2">
    <source>
        <dbReference type="ARBA" id="ARBA00022448"/>
    </source>
</evidence>
<dbReference type="GO" id="GO:0022857">
    <property type="term" value="F:transmembrane transporter activity"/>
    <property type="evidence" value="ECO:0007669"/>
    <property type="project" value="InterPro"/>
</dbReference>
<dbReference type="AlphaFoldDB" id="A0A109MUE8"/>
<feature type="transmembrane region" description="Helical" evidence="6">
    <location>
        <begin position="55"/>
        <end position="74"/>
    </location>
</feature>
<feature type="transmembrane region" description="Helical" evidence="6">
    <location>
        <begin position="118"/>
        <end position="136"/>
    </location>
</feature>
<dbReference type="GO" id="GO:0005886">
    <property type="term" value="C:plasma membrane"/>
    <property type="evidence" value="ECO:0007669"/>
    <property type="project" value="UniProtKB-SubCell"/>
</dbReference>
<dbReference type="Pfam" id="PF07690">
    <property type="entry name" value="MFS_1"/>
    <property type="match status" value="1"/>
</dbReference>
<comment type="caution">
    <text evidence="8">The sequence shown here is derived from an EMBL/GenBank/DDBJ whole genome shotgun (WGS) entry which is preliminary data.</text>
</comment>
<evidence type="ECO:0000256" key="6">
    <source>
        <dbReference type="SAM" id="Phobius"/>
    </source>
</evidence>
<protein>
    <submittedName>
        <fullName evidence="8">MFS transporter</fullName>
    </submittedName>
</protein>
<keyword evidence="4 6" id="KW-1133">Transmembrane helix</keyword>
<proteinExistence type="predicted"/>
<gene>
    <name evidence="8" type="ORF">AS888_07880</name>
</gene>
<feature type="transmembrane region" description="Helical" evidence="6">
    <location>
        <begin position="343"/>
        <end position="363"/>
    </location>
</feature>
<evidence type="ECO:0000259" key="7">
    <source>
        <dbReference type="PROSITE" id="PS50850"/>
    </source>
</evidence>
<dbReference type="Proteomes" id="UP000064189">
    <property type="component" value="Unassembled WGS sequence"/>
</dbReference>
<feature type="transmembrane region" description="Helical" evidence="6">
    <location>
        <begin position="304"/>
        <end position="323"/>
    </location>
</feature>
<dbReference type="InterPro" id="IPR036259">
    <property type="entry name" value="MFS_trans_sf"/>
</dbReference>
<dbReference type="PANTHER" id="PTHR23531:SF2">
    <property type="entry name" value="PERMEASE"/>
    <property type="match status" value="1"/>
</dbReference>
<keyword evidence="3 6" id="KW-0812">Transmembrane</keyword>
<evidence type="ECO:0000256" key="1">
    <source>
        <dbReference type="ARBA" id="ARBA00004651"/>
    </source>
</evidence>